<name>A0A2C5YRT0_9HYPO</name>
<evidence type="ECO:0000313" key="4">
    <source>
        <dbReference type="EMBL" id="PHH71477.1"/>
    </source>
</evidence>
<reference evidence="4 5" key="1">
    <citation type="submission" date="2017-06" db="EMBL/GenBank/DDBJ databases">
        <title>Ant-infecting Ophiocordyceps genomes reveal a high diversity of potential behavioral manipulation genes and a possible major role for enterotoxins.</title>
        <authorList>
            <person name="De Bekker C."/>
            <person name="Evans H.C."/>
            <person name="Brachmann A."/>
            <person name="Hughes D.P."/>
        </authorList>
    </citation>
    <scope>NUCLEOTIDE SEQUENCE [LARGE SCALE GENOMIC DNA]</scope>
    <source>
        <strain evidence="4 5">Map16</strain>
    </source>
</reference>
<dbReference type="InterPro" id="IPR034164">
    <property type="entry name" value="Pepsin-like_dom"/>
</dbReference>
<evidence type="ECO:0000259" key="3">
    <source>
        <dbReference type="PROSITE" id="PS51767"/>
    </source>
</evidence>
<dbReference type="InterPro" id="IPR021109">
    <property type="entry name" value="Peptidase_aspartic_dom_sf"/>
</dbReference>
<proteinExistence type="inferred from homology"/>
<feature type="chain" id="PRO_5012315919" description="Peptidase A1 domain-containing protein" evidence="2">
    <location>
        <begin position="28"/>
        <end position="229"/>
    </location>
</feature>
<dbReference type="Proteomes" id="UP000226431">
    <property type="component" value="Unassembled WGS sequence"/>
</dbReference>
<dbReference type="AlphaFoldDB" id="A0A2C5YRT0"/>
<dbReference type="GO" id="GO:0006508">
    <property type="term" value="P:proteolysis"/>
    <property type="evidence" value="ECO:0007669"/>
    <property type="project" value="InterPro"/>
</dbReference>
<sequence length="229" mass="25150">MSFHALRALFFQGTVLLAAFAFAVVTGDDAPESSPGVISLPLSFLQDDSDVLPKHTKRHVEVDLQRDNLNRYFYVNVTIGTPAQSLLLSVDTAMDVLWVKERNESESGSTGFLKDKSTTLKPAGKAWASKYQQTACPTIYLEGQQDDMTIGSTKIKDLNFAMAPNPSSKTMSMADIDGYVGLGMKYDEASTTPDGFSNSFMNTLFARQAIQRRAFSLNFKSLRGDADSM</sequence>
<dbReference type="Gene3D" id="2.40.70.10">
    <property type="entry name" value="Acid Proteases"/>
    <property type="match status" value="1"/>
</dbReference>
<feature type="signal peptide" evidence="2">
    <location>
        <begin position="1"/>
        <end position="27"/>
    </location>
</feature>
<dbReference type="Pfam" id="PF00026">
    <property type="entry name" value="Asp"/>
    <property type="match status" value="1"/>
</dbReference>
<dbReference type="EMBL" id="NJES01000507">
    <property type="protein sequence ID" value="PHH71477.1"/>
    <property type="molecule type" value="Genomic_DNA"/>
</dbReference>
<dbReference type="InterPro" id="IPR033121">
    <property type="entry name" value="PEPTIDASE_A1"/>
</dbReference>
<dbReference type="GO" id="GO:0004190">
    <property type="term" value="F:aspartic-type endopeptidase activity"/>
    <property type="evidence" value="ECO:0007669"/>
    <property type="project" value="InterPro"/>
</dbReference>
<dbReference type="STRING" id="2004952.A0A2C5YRT0"/>
<dbReference type="PANTHER" id="PTHR47966">
    <property type="entry name" value="BETA-SITE APP-CLEAVING ENZYME, ISOFORM A-RELATED"/>
    <property type="match status" value="1"/>
</dbReference>
<dbReference type="CDD" id="cd05471">
    <property type="entry name" value="pepsin_like"/>
    <property type="match status" value="1"/>
</dbReference>
<keyword evidence="2" id="KW-0732">Signal</keyword>
<protein>
    <recommendedName>
        <fullName evidence="3">Peptidase A1 domain-containing protein</fullName>
    </recommendedName>
</protein>
<keyword evidence="5" id="KW-1185">Reference proteome</keyword>
<organism evidence="4 5">
    <name type="scientific">Ophiocordyceps camponoti-rufipedis</name>
    <dbReference type="NCBI Taxonomy" id="2004952"/>
    <lineage>
        <taxon>Eukaryota</taxon>
        <taxon>Fungi</taxon>
        <taxon>Dikarya</taxon>
        <taxon>Ascomycota</taxon>
        <taxon>Pezizomycotina</taxon>
        <taxon>Sordariomycetes</taxon>
        <taxon>Hypocreomycetidae</taxon>
        <taxon>Hypocreales</taxon>
        <taxon>Ophiocordycipitaceae</taxon>
        <taxon>Ophiocordyceps</taxon>
    </lineage>
</organism>
<comment type="similarity">
    <text evidence="1">Belongs to the peptidase A1 family.</text>
</comment>
<evidence type="ECO:0000256" key="2">
    <source>
        <dbReference type="SAM" id="SignalP"/>
    </source>
</evidence>
<dbReference type="OrthoDB" id="2747330at2759"/>
<feature type="domain" description="Peptidase A1" evidence="3">
    <location>
        <begin position="73"/>
        <end position="229"/>
    </location>
</feature>
<accession>A0A2C5YRT0</accession>
<dbReference type="PROSITE" id="PS51767">
    <property type="entry name" value="PEPTIDASE_A1"/>
    <property type="match status" value="1"/>
</dbReference>
<comment type="caution">
    <text evidence="4">The sequence shown here is derived from an EMBL/GenBank/DDBJ whole genome shotgun (WGS) entry which is preliminary data.</text>
</comment>
<dbReference type="PANTHER" id="PTHR47966:SF51">
    <property type="entry name" value="BETA-SITE APP-CLEAVING ENZYME, ISOFORM A-RELATED"/>
    <property type="match status" value="1"/>
</dbReference>
<dbReference type="InterPro" id="IPR001461">
    <property type="entry name" value="Aspartic_peptidase_A1"/>
</dbReference>
<evidence type="ECO:0000256" key="1">
    <source>
        <dbReference type="ARBA" id="ARBA00007447"/>
    </source>
</evidence>
<gene>
    <name evidence="4" type="ORF">CDD80_5243</name>
</gene>
<evidence type="ECO:0000313" key="5">
    <source>
        <dbReference type="Proteomes" id="UP000226431"/>
    </source>
</evidence>
<dbReference type="SUPFAM" id="SSF50630">
    <property type="entry name" value="Acid proteases"/>
    <property type="match status" value="1"/>
</dbReference>